<accession>A0A423VBS4</accession>
<dbReference type="EMBL" id="LJZO01000067">
    <property type="protein sequence ID" value="ROV88406.1"/>
    <property type="molecule type" value="Genomic_DNA"/>
</dbReference>
<sequence>MAGSIKAPEEYSTNPNTIKARRRKMNLNGAQKVEDAARTADYKAMIYARKVIQAKQEYKAASDSEKSAMLEKAMRDTMVKRRARGQDTMSKMAAFNAGMYQHRSSTTGPQTRVPISAFLEDNGFVPSRAGRKSGSGSEQRSDAFEPCNNSNEIDGPVTPMLFGSAPEADMTGVGNAFASANGLPTFNGRDGPVPVNGYSPHNRRVHTPAHPSRSPSIFVGQSPLSAPGTNIKVSGTPGPSAGANMTPEPMLPTIEHPDGLANDGESLSMLRTEMVHLRTICQNVMQSNHNLRDLDLRNVRAEVGIEQNRVTELDRRVGQLEGIVHALQNTSMTTVLERVARLEMLVEELGTKVGIGADGEVAKMREVMGSMREALERVGGFL</sequence>
<organism evidence="2 3">
    <name type="scientific">Cytospora chrysosperma</name>
    <name type="common">Cytospora canker fungus</name>
    <name type="synonym">Sphaeria chrysosperma</name>
    <dbReference type="NCBI Taxonomy" id="252740"/>
    <lineage>
        <taxon>Eukaryota</taxon>
        <taxon>Fungi</taxon>
        <taxon>Dikarya</taxon>
        <taxon>Ascomycota</taxon>
        <taxon>Pezizomycotina</taxon>
        <taxon>Sordariomycetes</taxon>
        <taxon>Sordariomycetidae</taxon>
        <taxon>Diaporthales</taxon>
        <taxon>Cytosporaceae</taxon>
        <taxon>Cytospora</taxon>
    </lineage>
</organism>
<feature type="region of interest" description="Disordered" evidence="1">
    <location>
        <begin position="186"/>
        <end position="218"/>
    </location>
</feature>
<evidence type="ECO:0000313" key="3">
    <source>
        <dbReference type="Proteomes" id="UP000284375"/>
    </source>
</evidence>
<dbReference type="AlphaFoldDB" id="A0A423VBS4"/>
<name>A0A423VBS4_CYTCH</name>
<feature type="region of interest" description="Disordered" evidence="1">
    <location>
        <begin position="124"/>
        <end position="166"/>
    </location>
</feature>
<protein>
    <submittedName>
        <fullName evidence="2">Uncharacterized protein</fullName>
    </submittedName>
</protein>
<dbReference type="Proteomes" id="UP000284375">
    <property type="component" value="Unassembled WGS sequence"/>
</dbReference>
<keyword evidence="3" id="KW-1185">Reference proteome</keyword>
<gene>
    <name evidence="2" type="ORF">VSDG_09228</name>
</gene>
<evidence type="ECO:0000256" key="1">
    <source>
        <dbReference type="SAM" id="MobiDB-lite"/>
    </source>
</evidence>
<reference evidence="2 3" key="1">
    <citation type="submission" date="2015-09" db="EMBL/GenBank/DDBJ databases">
        <title>Host preference determinants of Valsa canker pathogens revealed by comparative genomics.</title>
        <authorList>
            <person name="Yin Z."/>
            <person name="Huang L."/>
        </authorList>
    </citation>
    <scope>NUCLEOTIDE SEQUENCE [LARGE SCALE GENOMIC DNA]</scope>
    <source>
        <strain evidence="2 3">YSFL</strain>
    </source>
</reference>
<proteinExistence type="predicted"/>
<evidence type="ECO:0000313" key="2">
    <source>
        <dbReference type="EMBL" id="ROV88406.1"/>
    </source>
</evidence>
<dbReference type="OrthoDB" id="5201136at2759"/>
<comment type="caution">
    <text evidence="2">The sequence shown here is derived from an EMBL/GenBank/DDBJ whole genome shotgun (WGS) entry which is preliminary data.</text>
</comment>